<gene>
    <name evidence="1" type="ORF">ACJ72_08493</name>
</gene>
<sequence>NAFSSDKHQILITTLINESVNELIITIYNVIKFIMRCDL</sequence>
<dbReference type="Proteomes" id="UP000091918">
    <property type="component" value="Unassembled WGS sequence"/>
</dbReference>
<protein>
    <submittedName>
        <fullName evidence="1">Uncharacterized protein</fullName>
    </submittedName>
</protein>
<comment type="caution">
    <text evidence="1">The sequence shown here is derived from an EMBL/GenBank/DDBJ whole genome shotgun (WGS) entry which is preliminary data.</text>
</comment>
<proteinExistence type="predicted"/>
<accession>A0A1B7NK46</accession>
<keyword evidence="2" id="KW-1185">Reference proteome</keyword>
<dbReference type="AlphaFoldDB" id="A0A1B7NK46"/>
<evidence type="ECO:0000313" key="2">
    <source>
        <dbReference type="Proteomes" id="UP000091918"/>
    </source>
</evidence>
<evidence type="ECO:0000313" key="1">
    <source>
        <dbReference type="EMBL" id="OAX77211.1"/>
    </source>
</evidence>
<reference evidence="1 2" key="1">
    <citation type="submission" date="2015-07" db="EMBL/GenBank/DDBJ databases">
        <title>Emmonsia species relationships and genome sequence.</title>
        <authorList>
            <person name="Cuomo C.A."/>
            <person name="Schwartz I.S."/>
            <person name="Kenyon C."/>
            <person name="de Hoog G.S."/>
            <person name="Govender N.P."/>
            <person name="Botha A."/>
            <person name="Moreno L."/>
            <person name="de Vries M."/>
            <person name="Munoz J.F."/>
            <person name="Stielow J.B."/>
        </authorList>
    </citation>
    <scope>NUCLEOTIDE SEQUENCE [LARGE SCALE GENOMIC DNA]</scope>
    <source>
        <strain evidence="1 2">CBS 136260</strain>
    </source>
</reference>
<name>A0A1B7NK46_9EURO</name>
<feature type="non-terminal residue" evidence="1">
    <location>
        <position position="1"/>
    </location>
</feature>
<organism evidence="1 2">
    <name type="scientific">Emergomyces africanus</name>
    <dbReference type="NCBI Taxonomy" id="1955775"/>
    <lineage>
        <taxon>Eukaryota</taxon>
        <taxon>Fungi</taxon>
        <taxon>Dikarya</taxon>
        <taxon>Ascomycota</taxon>
        <taxon>Pezizomycotina</taxon>
        <taxon>Eurotiomycetes</taxon>
        <taxon>Eurotiomycetidae</taxon>
        <taxon>Onygenales</taxon>
        <taxon>Ajellomycetaceae</taxon>
        <taxon>Emergomyces</taxon>
    </lineage>
</organism>
<dbReference type="EMBL" id="LGUA01003036">
    <property type="protein sequence ID" value="OAX77211.1"/>
    <property type="molecule type" value="Genomic_DNA"/>
</dbReference>